<dbReference type="PROSITE" id="PS50943">
    <property type="entry name" value="HTH_CROC1"/>
    <property type="match status" value="1"/>
</dbReference>
<organism evidence="3">
    <name type="scientific">Blautia hansenii</name>
    <name type="common">Ruminococcus hansenii</name>
    <dbReference type="NCBI Taxonomy" id="1322"/>
    <lineage>
        <taxon>Bacteria</taxon>
        <taxon>Bacillati</taxon>
        <taxon>Bacillota</taxon>
        <taxon>Clostridia</taxon>
        <taxon>Lachnospirales</taxon>
        <taxon>Lachnospiraceae</taxon>
        <taxon>Blautia</taxon>
    </lineage>
</organism>
<dbReference type="SUPFAM" id="SSF47413">
    <property type="entry name" value="lambda repressor-like DNA-binding domains"/>
    <property type="match status" value="1"/>
</dbReference>
<dbReference type="CDD" id="cd00093">
    <property type="entry name" value="HTH_XRE"/>
    <property type="match status" value="1"/>
</dbReference>
<dbReference type="SMART" id="SM00530">
    <property type="entry name" value="HTH_XRE"/>
    <property type="match status" value="1"/>
</dbReference>
<dbReference type="Gene3D" id="1.10.260.40">
    <property type="entry name" value="lambda repressor-like DNA-binding domains"/>
    <property type="match status" value="1"/>
</dbReference>
<dbReference type="InterPro" id="IPR010982">
    <property type="entry name" value="Lambda_DNA-bd_dom_sf"/>
</dbReference>
<reference evidence="3" key="1">
    <citation type="submission" date="2019-11" db="EMBL/GenBank/DDBJ databases">
        <authorList>
            <person name="Feng L."/>
        </authorList>
    </citation>
    <scope>NUCLEOTIDE SEQUENCE</scope>
    <source>
        <strain evidence="3">BhanseniiLFYP23</strain>
    </source>
</reference>
<dbReference type="PANTHER" id="PTHR46558">
    <property type="entry name" value="TRACRIPTIONAL REGULATORY PROTEIN-RELATED-RELATED"/>
    <property type="match status" value="1"/>
</dbReference>
<proteinExistence type="predicted"/>
<accession>A0A6N2VAX9</accession>
<keyword evidence="1" id="KW-0238">DNA-binding</keyword>
<evidence type="ECO:0000313" key="3">
    <source>
        <dbReference type="EMBL" id="VYT24186.1"/>
    </source>
</evidence>
<feature type="domain" description="HTH cro/C1-type" evidence="2">
    <location>
        <begin position="7"/>
        <end position="61"/>
    </location>
</feature>
<evidence type="ECO:0000256" key="1">
    <source>
        <dbReference type="ARBA" id="ARBA00023125"/>
    </source>
</evidence>
<dbReference type="RefSeq" id="WP_003021229.1">
    <property type="nucleotide sequence ID" value="NZ_CACRSY010000014.1"/>
</dbReference>
<evidence type="ECO:0000259" key="2">
    <source>
        <dbReference type="PROSITE" id="PS50943"/>
    </source>
</evidence>
<sequence>MKINETIRQRRIERNLTQEQVANYLGVTAPAVNKWEKGTSYPDITTLPALARILETDLNTLLSFKEELTEQEIAIFLNTLSELLEKEGFLKVYEIAMEKIREYPVCYPLLLNVAMFLEGAGMYSKEGKKDLKIHKKEIEALYHRVLNSPNQNEKNYAQSMLISKYIQRKEYEKAEEMLQSLPEKTSVDKKQLQINLFLSRGKLEEAAKLEEEKLFSSITEIQSVLLMLMEIALKQERKEDAEYFAEVSKQAAKLFDLWEYYSYAAHFQLYLAQKDRVKCLKILFPMMKALTKSWEINQSPLYRHIKTKKTEKGFGLKLRKALIQELCEDEEASFLKECEDVQKLLKEAEADEKM</sequence>
<dbReference type="AlphaFoldDB" id="A0A6N2VAX9"/>
<dbReference type="EMBL" id="CACRSY010000014">
    <property type="protein sequence ID" value="VYT24186.1"/>
    <property type="molecule type" value="Genomic_DNA"/>
</dbReference>
<dbReference type="PANTHER" id="PTHR46558:SF11">
    <property type="entry name" value="HTH-TYPE TRANSCRIPTIONAL REGULATOR XRE"/>
    <property type="match status" value="1"/>
</dbReference>
<gene>
    <name evidence="3" type="ORF">BHLFYP23_00807</name>
</gene>
<name>A0A6N2VAX9_BLAHA</name>
<protein>
    <submittedName>
        <fullName evidence="3">Transcriptional repressor DicA</fullName>
    </submittedName>
</protein>
<dbReference type="InterPro" id="IPR001387">
    <property type="entry name" value="Cro/C1-type_HTH"/>
</dbReference>
<dbReference type="GO" id="GO:0003677">
    <property type="term" value="F:DNA binding"/>
    <property type="evidence" value="ECO:0007669"/>
    <property type="project" value="UniProtKB-KW"/>
</dbReference>
<dbReference type="Pfam" id="PF01381">
    <property type="entry name" value="HTH_3"/>
    <property type="match status" value="1"/>
</dbReference>